<evidence type="ECO:0000256" key="1">
    <source>
        <dbReference type="ARBA" id="ARBA00023002"/>
    </source>
</evidence>
<evidence type="ECO:0000259" key="2">
    <source>
        <dbReference type="SMART" id="SM00829"/>
    </source>
</evidence>
<dbReference type="EMBL" id="RSAA01000001">
    <property type="protein sequence ID" value="RRO20521.1"/>
    <property type="molecule type" value="Genomic_DNA"/>
</dbReference>
<proteinExistence type="predicted"/>
<dbReference type="Gene3D" id="3.40.50.720">
    <property type="entry name" value="NAD(P)-binding Rossmann-like Domain"/>
    <property type="match status" value="1"/>
</dbReference>
<dbReference type="InterPro" id="IPR041694">
    <property type="entry name" value="ADH_N_2"/>
</dbReference>
<organism evidence="3 4">
    <name type="scientific">Saccharopolyspora rhizosphaerae</name>
    <dbReference type="NCBI Taxonomy" id="2492662"/>
    <lineage>
        <taxon>Bacteria</taxon>
        <taxon>Bacillati</taxon>
        <taxon>Actinomycetota</taxon>
        <taxon>Actinomycetes</taxon>
        <taxon>Pseudonocardiales</taxon>
        <taxon>Pseudonocardiaceae</taxon>
        <taxon>Saccharopolyspora</taxon>
    </lineage>
</organism>
<name>A0A426K544_9PSEU</name>
<evidence type="ECO:0000313" key="3">
    <source>
        <dbReference type="EMBL" id="RRO20521.1"/>
    </source>
</evidence>
<dbReference type="InterPro" id="IPR020843">
    <property type="entry name" value="ER"/>
</dbReference>
<keyword evidence="1" id="KW-0560">Oxidoreductase</keyword>
<evidence type="ECO:0000313" key="4">
    <source>
        <dbReference type="Proteomes" id="UP000274515"/>
    </source>
</evidence>
<dbReference type="SUPFAM" id="SSF51735">
    <property type="entry name" value="NAD(P)-binding Rossmann-fold domains"/>
    <property type="match status" value="1"/>
</dbReference>
<dbReference type="Pfam" id="PF00107">
    <property type="entry name" value="ADH_zinc_N"/>
    <property type="match status" value="1"/>
</dbReference>
<comment type="caution">
    <text evidence="3">The sequence shown here is derived from an EMBL/GenBank/DDBJ whole genome shotgun (WGS) entry which is preliminary data.</text>
</comment>
<dbReference type="InterPro" id="IPR036291">
    <property type="entry name" value="NAD(P)-bd_dom_sf"/>
</dbReference>
<dbReference type="PANTHER" id="PTHR43205:SF7">
    <property type="entry name" value="PROSTAGLANDIN REDUCTASE 1"/>
    <property type="match status" value="1"/>
</dbReference>
<dbReference type="RefSeq" id="WP_125088224.1">
    <property type="nucleotide sequence ID" value="NZ_RSAA01000001.1"/>
</dbReference>
<dbReference type="Pfam" id="PF16884">
    <property type="entry name" value="ADH_N_2"/>
    <property type="match status" value="1"/>
</dbReference>
<sequence length="332" mass="35388">MREVRLAAHPQDTAALEHFDVVETTTPEPQDGQILVRNLWMSVDPCMRAQMNRGVANLPGFQVGEPLHRGAIGAVIDSRTDDQEKGDVVLHRKGWRTHAVLDAHHATKVDAHAVPPQAYLGVLGTTGFTAYLGLARETGVPPGETVFLSGAAGAVGSTAGQLARHLGAGRVIGSTGDPDKARWLTDELGFDAAINYREGPVSEQLAEAAPEGIDLFFDNVGGEHLEAALGAMNYRGRIALCGQISTYDTGEPPTGPRNLVEASLRCISIHGFQITSSEQRALVPEFIAEVAPMVASGALKHRETVYDGLHQAPEALLGLFTGKNTGKMLVRL</sequence>
<keyword evidence="4" id="KW-1185">Reference proteome</keyword>
<protein>
    <submittedName>
        <fullName evidence="3">NADP-dependent oxidoreductase</fullName>
    </submittedName>
</protein>
<dbReference type="FunFam" id="3.40.50.720:FF:000121">
    <property type="entry name" value="Prostaglandin reductase 2"/>
    <property type="match status" value="1"/>
</dbReference>
<dbReference type="InterPro" id="IPR011032">
    <property type="entry name" value="GroES-like_sf"/>
</dbReference>
<dbReference type="Gene3D" id="3.90.180.10">
    <property type="entry name" value="Medium-chain alcohol dehydrogenases, catalytic domain"/>
    <property type="match status" value="1"/>
</dbReference>
<dbReference type="SMART" id="SM00829">
    <property type="entry name" value="PKS_ER"/>
    <property type="match status" value="1"/>
</dbReference>
<gene>
    <name evidence="3" type="ORF">EIL87_01100</name>
</gene>
<dbReference type="AlphaFoldDB" id="A0A426K544"/>
<dbReference type="Proteomes" id="UP000274515">
    <property type="component" value="Unassembled WGS sequence"/>
</dbReference>
<feature type="domain" description="Enoyl reductase (ER)" evidence="2">
    <location>
        <begin position="14"/>
        <end position="330"/>
    </location>
</feature>
<dbReference type="GO" id="GO:0016628">
    <property type="term" value="F:oxidoreductase activity, acting on the CH-CH group of donors, NAD or NADP as acceptor"/>
    <property type="evidence" value="ECO:0007669"/>
    <property type="project" value="InterPro"/>
</dbReference>
<dbReference type="OrthoDB" id="9805663at2"/>
<dbReference type="PANTHER" id="PTHR43205">
    <property type="entry name" value="PROSTAGLANDIN REDUCTASE"/>
    <property type="match status" value="1"/>
</dbReference>
<dbReference type="InterPro" id="IPR045010">
    <property type="entry name" value="MDR_fam"/>
</dbReference>
<accession>A0A426K544</accession>
<dbReference type="InterPro" id="IPR013149">
    <property type="entry name" value="ADH-like_C"/>
</dbReference>
<dbReference type="CDD" id="cd05288">
    <property type="entry name" value="PGDH"/>
    <property type="match status" value="1"/>
</dbReference>
<dbReference type="SUPFAM" id="SSF50129">
    <property type="entry name" value="GroES-like"/>
    <property type="match status" value="2"/>
</dbReference>
<reference evidence="3 4" key="1">
    <citation type="submission" date="2018-11" db="EMBL/GenBank/DDBJ databases">
        <title>Saccharopolyspora rhizosphaerae sp. nov., an actinomycete isolated from rhizosphere soil in Thailand.</title>
        <authorList>
            <person name="Intra B."/>
            <person name="Euanorasetr J."/>
            <person name="Take A."/>
            <person name="Inahashi Y."/>
            <person name="Mori M."/>
            <person name="Panbangred W."/>
            <person name="Matsumoto A."/>
        </authorList>
    </citation>
    <scope>NUCLEOTIDE SEQUENCE [LARGE SCALE GENOMIC DNA]</scope>
    <source>
        <strain evidence="3 4">H219</strain>
    </source>
</reference>